<dbReference type="RefSeq" id="WP_166287187.1">
    <property type="nucleotide sequence ID" value="NZ_CP049863.1"/>
</dbReference>
<organism evidence="2 3">
    <name type="scientific">Leucobacter viscericola</name>
    <dbReference type="NCBI Taxonomy" id="2714935"/>
    <lineage>
        <taxon>Bacteria</taxon>
        <taxon>Bacillati</taxon>
        <taxon>Actinomycetota</taxon>
        <taxon>Actinomycetes</taxon>
        <taxon>Micrococcales</taxon>
        <taxon>Microbacteriaceae</taxon>
        <taxon>Leucobacter</taxon>
    </lineage>
</organism>
<dbReference type="KEGG" id="lvi:G7068_16105"/>
<reference evidence="2 3" key="1">
    <citation type="submission" date="2020-03" db="EMBL/GenBank/DDBJ databases">
        <title>Leucobacter sp. nov., isolated from beetles.</title>
        <authorList>
            <person name="Hyun D.-W."/>
            <person name="Bae J.-W."/>
        </authorList>
    </citation>
    <scope>NUCLEOTIDE SEQUENCE [LARGE SCALE GENOMIC DNA]</scope>
    <source>
        <strain evidence="2 3">HDW9C</strain>
    </source>
</reference>
<sequence>MTTLLTLDPGGTTGYSLWSVNDSDPIRLLEHGQWQSGIDGVISNQVVICRADILVSESFVDDGRTPKPDVQALRIEGALMTMRALAGQSAPIFQRNVYKAHAPDELLRRTGYWKKGQPHATDAIRHAIAWAKTRGHRPTIESLWPVPEMN</sequence>
<evidence type="ECO:0000313" key="2">
    <source>
        <dbReference type="EMBL" id="QIK64570.1"/>
    </source>
</evidence>
<proteinExistence type="predicted"/>
<dbReference type="Proteomes" id="UP000502677">
    <property type="component" value="Chromosome"/>
</dbReference>
<dbReference type="KEGG" id="lvi:G7068_00115"/>
<evidence type="ECO:0000313" key="3">
    <source>
        <dbReference type="Proteomes" id="UP000502677"/>
    </source>
</evidence>
<dbReference type="EMBL" id="CP049863">
    <property type="protein sequence ID" value="QIK64570.1"/>
    <property type="molecule type" value="Genomic_DNA"/>
</dbReference>
<dbReference type="AlphaFoldDB" id="A0A6G7XIZ5"/>
<accession>A0A6G7XIZ5</accession>
<gene>
    <name evidence="1" type="ORF">G7068_00115</name>
    <name evidence="2" type="ORF">G7068_16105</name>
</gene>
<name>A0A6G7XIZ5_9MICO</name>
<protein>
    <submittedName>
        <fullName evidence="2">Uncharacterized protein</fullName>
    </submittedName>
</protein>
<evidence type="ECO:0000313" key="1">
    <source>
        <dbReference type="EMBL" id="QIK61788.1"/>
    </source>
</evidence>
<dbReference type="EMBL" id="CP049863">
    <property type="protein sequence ID" value="QIK61788.1"/>
    <property type="molecule type" value="Genomic_DNA"/>
</dbReference>
<keyword evidence="3" id="KW-1185">Reference proteome</keyword>